<dbReference type="PANTHER" id="PTHR38479">
    <property type="entry name" value="LMO0824 PROTEIN"/>
    <property type="match status" value="1"/>
</dbReference>
<feature type="region of interest" description="Disordered" evidence="1">
    <location>
        <begin position="1"/>
        <end position="28"/>
    </location>
</feature>
<dbReference type="EMBL" id="BMNK01000023">
    <property type="protein sequence ID" value="GGP17222.1"/>
    <property type="molecule type" value="Genomic_DNA"/>
</dbReference>
<dbReference type="AlphaFoldDB" id="A0A918AG80"/>
<reference evidence="2" key="2">
    <citation type="submission" date="2020-09" db="EMBL/GenBank/DDBJ databases">
        <authorList>
            <person name="Sun Q."/>
            <person name="Zhou Y."/>
        </authorList>
    </citation>
    <scope>NUCLEOTIDE SEQUENCE</scope>
    <source>
        <strain evidence="2">CGMCC 4.7430</strain>
    </source>
</reference>
<gene>
    <name evidence="2" type="ORF">GCM10012278_84220</name>
</gene>
<reference evidence="2" key="1">
    <citation type="journal article" date="2014" name="Int. J. Syst. Evol. Microbiol.">
        <title>Complete genome sequence of Corynebacterium casei LMG S-19264T (=DSM 44701T), isolated from a smear-ripened cheese.</title>
        <authorList>
            <consortium name="US DOE Joint Genome Institute (JGI-PGF)"/>
            <person name="Walter F."/>
            <person name="Albersmeier A."/>
            <person name="Kalinowski J."/>
            <person name="Ruckert C."/>
        </authorList>
    </citation>
    <scope>NUCLEOTIDE SEQUENCE</scope>
    <source>
        <strain evidence="2">CGMCC 4.7430</strain>
    </source>
</reference>
<name>A0A918AG80_9ACTN</name>
<evidence type="ECO:0000256" key="1">
    <source>
        <dbReference type="SAM" id="MobiDB-lite"/>
    </source>
</evidence>
<protein>
    <recommendedName>
        <fullName evidence="4">Winged helix DNA-binding domain-containing protein</fullName>
    </recommendedName>
</protein>
<dbReference type="InterPro" id="IPR009351">
    <property type="entry name" value="AlkZ-like"/>
</dbReference>
<organism evidence="2 3">
    <name type="scientific">Nonomuraea glycinis</name>
    <dbReference type="NCBI Taxonomy" id="2047744"/>
    <lineage>
        <taxon>Bacteria</taxon>
        <taxon>Bacillati</taxon>
        <taxon>Actinomycetota</taxon>
        <taxon>Actinomycetes</taxon>
        <taxon>Streptosporangiales</taxon>
        <taxon>Streptosporangiaceae</taxon>
        <taxon>Nonomuraea</taxon>
    </lineage>
</organism>
<keyword evidence="3" id="KW-1185">Reference proteome</keyword>
<dbReference type="PANTHER" id="PTHR38479:SF2">
    <property type="entry name" value="WINGED HELIX DNA-BINDING DOMAIN-CONTAINING PROTEIN"/>
    <property type="match status" value="1"/>
</dbReference>
<dbReference type="Pfam" id="PF06224">
    <property type="entry name" value="AlkZ-like"/>
    <property type="match status" value="1"/>
</dbReference>
<proteinExistence type="predicted"/>
<evidence type="ECO:0008006" key="4">
    <source>
        <dbReference type="Google" id="ProtNLM"/>
    </source>
</evidence>
<evidence type="ECO:0000313" key="2">
    <source>
        <dbReference type="EMBL" id="GGP17222.1"/>
    </source>
</evidence>
<dbReference type="Proteomes" id="UP000660745">
    <property type="component" value="Unassembled WGS sequence"/>
</dbReference>
<sequence length="419" mass="45335">MASPAPLLISTASVPRMTGRSTPETVESHTLGPLEAARLWNRVLARQGLAAHTRRTTVEDIANAALGLHAARLPSPFATVAARAADGAIPLSLFDPAVRARLVTLRCMRKTLHTLPLELAAAAHAATLRFRQRDALRGLVNAGHSEASVTAATNALVELLGECGPLFHRDIEARLVAAAISVPVTRLALKLAWERGTLAYLNQTQGWNREFRTFALTADAYPGLDTSLDPGTAVERLLTAYIDRYGPVSIRDATWWSALSRVAVVDGMQRAGIKLVELITPWAANPLYMSTDRFAEFVDAPAAECATGVNLLAHEDVALKAYFETRRRYLGDLAPSAVFNQIGEVLPTVLFNGCVVGVWAWEERTGQVRPRLIPGLVPAERQKEIRAAIKKLTMTLRSGLHCVPAAQVGKDQLTLLSAC</sequence>
<evidence type="ECO:0000313" key="3">
    <source>
        <dbReference type="Proteomes" id="UP000660745"/>
    </source>
</evidence>
<accession>A0A918AG80</accession>
<comment type="caution">
    <text evidence="2">The sequence shown here is derived from an EMBL/GenBank/DDBJ whole genome shotgun (WGS) entry which is preliminary data.</text>
</comment>